<dbReference type="AlphaFoldDB" id="A0A7T8KJP8"/>
<reference evidence="2" key="1">
    <citation type="submission" date="2021-01" db="EMBL/GenBank/DDBJ databases">
        <title>Caligus Genome Assembly.</title>
        <authorList>
            <person name="Gallardo-Escarate C."/>
        </authorList>
    </citation>
    <scope>NUCLEOTIDE SEQUENCE [LARGE SCALE GENOMIC DNA]</scope>
</reference>
<dbReference type="GO" id="GO:0003676">
    <property type="term" value="F:nucleic acid binding"/>
    <property type="evidence" value="ECO:0007669"/>
    <property type="project" value="InterPro"/>
</dbReference>
<evidence type="ECO:0000313" key="2">
    <source>
        <dbReference type="Proteomes" id="UP000595437"/>
    </source>
</evidence>
<dbReference type="InterPro" id="IPR036397">
    <property type="entry name" value="RNaseH_sf"/>
</dbReference>
<dbReference type="EMBL" id="CP045890">
    <property type="protein sequence ID" value="QQP57071.1"/>
    <property type="molecule type" value="Genomic_DNA"/>
</dbReference>
<proteinExistence type="predicted"/>
<dbReference type="Proteomes" id="UP000595437">
    <property type="component" value="Chromosome 1"/>
</dbReference>
<protein>
    <submittedName>
        <fullName evidence="1">Transposable element tcb2 transposase</fullName>
    </submittedName>
</protein>
<dbReference type="Gene3D" id="3.30.420.10">
    <property type="entry name" value="Ribonuclease H-like superfamily/Ribonuclease H"/>
    <property type="match status" value="1"/>
</dbReference>
<gene>
    <name evidence="1" type="ORF">FKW44_001942</name>
</gene>
<organism evidence="1 2">
    <name type="scientific">Caligus rogercresseyi</name>
    <name type="common">Sea louse</name>
    <dbReference type="NCBI Taxonomy" id="217165"/>
    <lineage>
        <taxon>Eukaryota</taxon>
        <taxon>Metazoa</taxon>
        <taxon>Ecdysozoa</taxon>
        <taxon>Arthropoda</taxon>
        <taxon>Crustacea</taxon>
        <taxon>Multicrustacea</taxon>
        <taxon>Hexanauplia</taxon>
        <taxon>Copepoda</taxon>
        <taxon>Siphonostomatoida</taxon>
        <taxon>Caligidae</taxon>
        <taxon>Caligus</taxon>
    </lineage>
</organism>
<sequence length="150" mass="17113">MSSELECRTAIIVALLCGRAPKEINDFFKFLKATVYSIAKSFKESEDPDEVPIIGRTKFPAGVHVLEVMSSEGDIMPRHFFAKGQNVNKEVYLDVMQTVVKPWMTQIAAGRPYLYQQDGAPAHTSNLVQNWCLENLDMFWSKEFWPPQQP</sequence>
<evidence type="ECO:0000313" key="1">
    <source>
        <dbReference type="EMBL" id="QQP57071.1"/>
    </source>
</evidence>
<name>A0A7T8KJP8_CALRO</name>
<accession>A0A7T8KJP8</accession>
<keyword evidence="2" id="KW-1185">Reference proteome</keyword>